<dbReference type="AlphaFoldDB" id="A0A9X3MV00"/>
<name>A0A9X3MV00_9ACTN</name>
<keyword evidence="3" id="KW-1185">Reference proteome</keyword>
<dbReference type="InterPro" id="IPR046513">
    <property type="entry name" value="DUF6691"/>
</dbReference>
<feature type="transmembrane region" description="Helical" evidence="1">
    <location>
        <begin position="39"/>
        <end position="57"/>
    </location>
</feature>
<feature type="transmembrane region" description="Helical" evidence="1">
    <location>
        <begin position="111"/>
        <end position="129"/>
    </location>
</feature>
<evidence type="ECO:0000313" key="2">
    <source>
        <dbReference type="EMBL" id="MDA0161797.1"/>
    </source>
</evidence>
<dbReference type="Proteomes" id="UP001149140">
    <property type="component" value="Unassembled WGS sequence"/>
</dbReference>
<dbReference type="Pfam" id="PF20398">
    <property type="entry name" value="DUF6691"/>
    <property type="match status" value="1"/>
</dbReference>
<keyword evidence="1" id="KW-1133">Transmembrane helix</keyword>
<organism evidence="2 3">
    <name type="scientific">Solirubrobacter ginsenosidimutans</name>
    <dbReference type="NCBI Taxonomy" id="490573"/>
    <lineage>
        <taxon>Bacteria</taxon>
        <taxon>Bacillati</taxon>
        <taxon>Actinomycetota</taxon>
        <taxon>Thermoleophilia</taxon>
        <taxon>Solirubrobacterales</taxon>
        <taxon>Solirubrobacteraceae</taxon>
        <taxon>Solirubrobacter</taxon>
    </lineage>
</organism>
<comment type="caution">
    <text evidence="2">The sequence shown here is derived from an EMBL/GenBank/DDBJ whole genome shotgun (WGS) entry which is preliminary data.</text>
</comment>
<dbReference type="RefSeq" id="WP_270041014.1">
    <property type="nucleotide sequence ID" value="NZ_JAPDOD010000014.1"/>
</dbReference>
<keyword evidence="1" id="KW-0472">Membrane</keyword>
<gene>
    <name evidence="2" type="ORF">OM076_16105</name>
</gene>
<evidence type="ECO:0000313" key="3">
    <source>
        <dbReference type="Proteomes" id="UP001149140"/>
    </source>
</evidence>
<proteinExistence type="predicted"/>
<keyword evidence="1" id="KW-0812">Transmembrane</keyword>
<accession>A0A9X3MV00</accession>
<protein>
    <submittedName>
        <fullName evidence="2">YeeE/YedE family protein</fullName>
    </submittedName>
</protein>
<reference evidence="2" key="1">
    <citation type="submission" date="2022-10" db="EMBL/GenBank/DDBJ databases">
        <title>The WGS of Solirubrobacter ginsenosidimutans DSM 21036.</title>
        <authorList>
            <person name="Jiang Z."/>
        </authorList>
    </citation>
    <scope>NUCLEOTIDE SEQUENCE</scope>
    <source>
        <strain evidence="2">DSM 21036</strain>
    </source>
</reference>
<sequence length="159" mass="17006">MKRFVALVIGFVFGLALSWSGMTDPDVLRDGLLFRDSYLFLFFISALLTAFIGLRVLKVLQARAVLTGEPVAWTTVAPERRHVVGSVLFGIGWAVADACPGPIAAQVGQGVFWSFATAAGVVLGVWVFLRRASAGRVPAQGRAGAFGDRVERAAVLAER</sequence>
<evidence type="ECO:0000256" key="1">
    <source>
        <dbReference type="SAM" id="Phobius"/>
    </source>
</evidence>
<feature type="transmembrane region" description="Helical" evidence="1">
    <location>
        <begin position="83"/>
        <end position="105"/>
    </location>
</feature>
<dbReference type="EMBL" id="JAPDOD010000014">
    <property type="protein sequence ID" value="MDA0161797.1"/>
    <property type="molecule type" value="Genomic_DNA"/>
</dbReference>